<evidence type="ECO:0000256" key="6">
    <source>
        <dbReference type="ARBA" id="ARBA00022692"/>
    </source>
</evidence>
<accession>A0A699HPM4</accession>
<feature type="non-terminal residue" evidence="12">
    <location>
        <position position="1"/>
    </location>
</feature>
<dbReference type="GO" id="GO:1990544">
    <property type="term" value="P:mitochondrial ATP transmembrane transport"/>
    <property type="evidence" value="ECO:0007669"/>
    <property type="project" value="InterPro"/>
</dbReference>
<evidence type="ECO:0000256" key="8">
    <source>
        <dbReference type="ARBA" id="ARBA00022989"/>
    </source>
</evidence>
<dbReference type="GO" id="GO:0140021">
    <property type="term" value="P:mitochondrial ADP transmembrane transport"/>
    <property type="evidence" value="ECO:0007669"/>
    <property type="project" value="InterPro"/>
</dbReference>
<dbReference type="GO" id="GO:0005743">
    <property type="term" value="C:mitochondrial inner membrane"/>
    <property type="evidence" value="ECO:0007669"/>
    <property type="project" value="UniProtKB-SubCell"/>
</dbReference>
<dbReference type="GO" id="GO:0005471">
    <property type="term" value="F:ATP:ADP antiporter activity"/>
    <property type="evidence" value="ECO:0007669"/>
    <property type="project" value="UniProtKB-UniRule"/>
</dbReference>
<dbReference type="EMBL" id="BKCJ010187819">
    <property type="protein sequence ID" value="GEY54711.1"/>
    <property type="molecule type" value="Genomic_DNA"/>
</dbReference>
<keyword evidence="5" id="KW-0050">Antiport</keyword>
<organism evidence="12">
    <name type="scientific">Tanacetum cinerariifolium</name>
    <name type="common">Dalmatian daisy</name>
    <name type="synonym">Chrysanthemum cinerariifolium</name>
    <dbReference type="NCBI Taxonomy" id="118510"/>
    <lineage>
        <taxon>Eukaryota</taxon>
        <taxon>Viridiplantae</taxon>
        <taxon>Streptophyta</taxon>
        <taxon>Embryophyta</taxon>
        <taxon>Tracheophyta</taxon>
        <taxon>Spermatophyta</taxon>
        <taxon>Magnoliopsida</taxon>
        <taxon>eudicotyledons</taxon>
        <taxon>Gunneridae</taxon>
        <taxon>Pentapetalae</taxon>
        <taxon>asterids</taxon>
        <taxon>campanulids</taxon>
        <taxon>Asterales</taxon>
        <taxon>Asteraceae</taxon>
        <taxon>Asteroideae</taxon>
        <taxon>Anthemideae</taxon>
        <taxon>Anthemidinae</taxon>
        <taxon>Tanacetum</taxon>
    </lineage>
</organism>
<dbReference type="PANTHER" id="PTHR45635">
    <property type="entry name" value="ADP,ATP CARRIER PROTEIN 1-RELATED-RELATED"/>
    <property type="match status" value="1"/>
</dbReference>
<sequence>TPSGIPLPCDFGGCYKGIGECFGRIIKEEGFVSLSRGNTANVILQRWLLEVVCRKLRIWRQFNGLVDVYKKTLASGVIAGLYCGFNISCAGIIVYRTLYFGMCDSLKPVLLTGKFQVRDELEQLLDDDDDMADLYLSRKLAIFSFTNNWVRLYVNLQELYQAKADFLEVEQCVIDILKKVGKYPYSISKEIIKTFCKNARNLTIQQSPIFLINLGLVASFGPSMSTTSASIVVSQISSGTAKTRDGVQRGGVGVGMGINNNNGGSNAETTAFKNQYRQKGKNMSQQYNHNNICGYSYQRGGGVSPKNKSMGQWSNHRTGFHGRYRFMGTDKSFPPSTKVKQIYVAKQPALGVLSSNMG</sequence>
<evidence type="ECO:0000256" key="11">
    <source>
        <dbReference type="RuleBase" id="RU368008"/>
    </source>
</evidence>
<comment type="subcellular location">
    <subcellularLocation>
        <location evidence="11">Membrane</location>
        <topology evidence="11">Multi-pass membrane protein</topology>
    </subcellularLocation>
    <subcellularLocation>
        <location evidence="1">Mitochondrion inner membrane</location>
        <topology evidence="1">Multi-pass membrane protein</topology>
    </subcellularLocation>
</comment>
<evidence type="ECO:0000256" key="2">
    <source>
        <dbReference type="ARBA" id="ARBA00006375"/>
    </source>
</evidence>
<evidence type="ECO:0000256" key="9">
    <source>
        <dbReference type="ARBA" id="ARBA00023128"/>
    </source>
</evidence>
<dbReference type="SUPFAM" id="SSF103506">
    <property type="entry name" value="Mitochondrial carrier"/>
    <property type="match status" value="1"/>
</dbReference>
<reference evidence="12" key="1">
    <citation type="journal article" date="2019" name="Sci. Rep.">
        <title>Draft genome of Tanacetum cinerariifolium, the natural source of mosquito coil.</title>
        <authorList>
            <person name="Yamashiro T."/>
            <person name="Shiraishi A."/>
            <person name="Satake H."/>
            <person name="Nakayama K."/>
        </authorList>
    </citation>
    <scope>NUCLEOTIDE SEQUENCE</scope>
</reference>
<evidence type="ECO:0000256" key="5">
    <source>
        <dbReference type="ARBA" id="ARBA00022449"/>
    </source>
</evidence>
<dbReference type="AlphaFoldDB" id="A0A699HPM4"/>
<keyword evidence="10" id="KW-0472">Membrane</keyword>
<dbReference type="InterPro" id="IPR023395">
    <property type="entry name" value="MCP_dom_sf"/>
</dbReference>
<keyword evidence="8" id="KW-1133">Transmembrane helix</keyword>
<evidence type="ECO:0000256" key="4">
    <source>
        <dbReference type="ARBA" id="ARBA00022448"/>
    </source>
</evidence>
<keyword evidence="6" id="KW-0812">Transmembrane</keyword>
<gene>
    <name evidence="12" type="ORF">Tci_426685</name>
</gene>
<comment type="similarity">
    <text evidence="2 11">Belongs to the mitochondrial carrier (TC 2.A.29) family.</text>
</comment>
<keyword evidence="4 11" id="KW-0813">Transport</keyword>
<evidence type="ECO:0000256" key="1">
    <source>
        <dbReference type="ARBA" id="ARBA00004448"/>
    </source>
</evidence>
<evidence type="ECO:0000313" key="12">
    <source>
        <dbReference type="EMBL" id="GEY54711.1"/>
    </source>
</evidence>
<dbReference type="PANTHER" id="PTHR45635:SF47">
    <property type="entry name" value="ADP,ATP CARRIER PROTEIN, MITOCHONDRIAL"/>
    <property type="match status" value="1"/>
</dbReference>
<comment type="subunit">
    <text evidence="3 11">Monomer.</text>
</comment>
<comment type="function">
    <text evidence="11">Catalyzes the exchange of ADP and ATP across the membrane.</text>
</comment>
<protein>
    <recommendedName>
        <fullName evidence="11">ADP/ATP translocase</fullName>
    </recommendedName>
    <alternativeName>
        <fullName evidence="11">ADP,ATP carrier protein</fullName>
    </alternativeName>
</protein>
<keyword evidence="9" id="KW-0496">Mitochondrion</keyword>
<proteinExistence type="inferred from homology"/>
<keyword evidence="7" id="KW-0677">Repeat</keyword>
<comment type="caution">
    <text evidence="12">The sequence shown here is derived from an EMBL/GenBank/DDBJ whole genome shotgun (WGS) entry which is preliminary data.</text>
</comment>
<dbReference type="Gene3D" id="1.50.40.10">
    <property type="entry name" value="Mitochondrial carrier domain"/>
    <property type="match status" value="1"/>
</dbReference>
<dbReference type="InterPro" id="IPR002113">
    <property type="entry name" value="ADT_euk_type"/>
</dbReference>
<name>A0A699HPM4_TANCI</name>
<evidence type="ECO:0000256" key="10">
    <source>
        <dbReference type="ARBA" id="ARBA00023136"/>
    </source>
</evidence>
<evidence type="ECO:0000256" key="7">
    <source>
        <dbReference type="ARBA" id="ARBA00022737"/>
    </source>
</evidence>
<evidence type="ECO:0000256" key="3">
    <source>
        <dbReference type="ARBA" id="ARBA00011245"/>
    </source>
</evidence>